<comment type="similarity">
    <text evidence="1">Belongs to the NSRP1 family.</text>
</comment>
<dbReference type="Pfam" id="PF09745">
    <property type="entry name" value="NSRP1_N"/>
    <property type="match status" value="1"/>
</dbReference>
<evidence type="ECO:0000256" key="3">
    <source>
        <dbReference type="SAM" id="MobiDB-lite"/>
    </source>
</evidence>
<evidence type="ECO:0000313" key="6">
    <source>
        <dbReference type="Proteomes" id="UP000281468"/>
    </source>
</evidence>
<evidence type="ECO:0000256" key="1">
    <source>
        <dbReference type="ARBA" id="ARBA00010126"/>
    </source>
</evidence>
<dbReference type="VEuPathDB" id="FungiDB:BTJ68_00518"/>
<dbReference type="InterPro" id="IPR053246">
    <property type="entry name" value="NS_splicing_regulatory_protein"/>
</dbReference>
<feature type="compositionally biased region" description="Basic and acidic residues" evidence="3">
    <location>
        <begin position="236"/>
        <end position="251"/>
    </location>
</feature>
<reference evidence="5 6" key="1">
    <citation type="journal article" date="2018" name="BMC Genomics">
        <title>Genomic evidence for intraspecific hybridization in a clonal and extremely halotolerant yeast.</title>
        <authorList>
            <person name="Gostincar C."/>
            <person name="Stajich J.E."/>
            <person name="Zupancic J."/>
            <person name="Zalar P."/>
            <person name="Gunde-Cimerman N."/>
        </authorList>
    </citation>
    <scope>NUCLEOTIDE SEQUENCE [LARGE SCALE GENOMIC DNA]</scope>
    <source>
        <strain evidence="5 6">EXF-171</strain>
    </source>
</reference>
<dbReference type="Proteomes" id="UP000281468">
    <property type="component" value="Unassembled WGS sequence"/>
</dbReference>
<keyword evidence="2" id="KW-0175">Coiled coil</keyword>
<evidence type="ECO:0000259" key="4">
    <source>
        <dbReference type="Pfam" id="PF09745"/>
    </source>
</evidence>
<proteinExistence type="inferred from homology"/>
<dbReference type="InterPro" id="IPR018612">
    <property type="entry name" value="NSRP1_N"/>
</dbReference>
<name>A0A3M7H0V1_HORWE</name>
<gene>
    <name evidence="5" type="ORF">D0862_04398</name>
</gene>
<comment type="caution">
    <text evidence="5">The sequence shown here is derived from an EMBL/GenBank/DDBJ whole genome shotgun (WGS) entry which is preliminary data.</text>
</comment>
<dbReference type="EMBL" id="QWIQ01000106">
    <property type="protein sequence ID" value="RMZ07031.1"/>
    <property type="molecule type" value="Genomic_DNA"/>
</dbReference>
<dbReference type="PANTHER" id="PTHR47845">
    <property type="entry name" value="NUCLEAR SPECKLE SPLICING REGULATORY PROTEIN 1 HOMOLOG"/>
    <property type="match status" value="1"/>
</dbReference>
<feature type="region of interest" description="Disordered" evidence="3">
    <location>
        <begin position="1"/>
        <end position="108"/>
    </location>
</feature>
<organism evidence="5 6">
    <name type="scientific">Hortaea werneckii</name>
    <name type="common">Black yeast</name>
    <name type="synonym">Cladosporium werneckii</name>
    <dbReference type="NCBI Taxonomy" id="91943"/>
    <lineage>
        <taxon>Eukaryota</taxon>
        <taxon>Fungi</taxon>
        <taxon>Dikarya</taxon>
        <taxon>Ascomycota</taxon>
        <taxon>Pezizomycotina</taxon>
        <taxon>Dothideomycetes</taxon>
        <taxon>Dothideomycetidae</taxon>
        <taxon>Mycosphaerellales</taxon>
        <taxon>Teratosphaeriaceae</taxon>
        <taxon>Hortaea</taxon>
    </lineage>
</organism>
<feature type="compositionally biased region" description="Basic and acidic residues" evidence="3">
    <location>
        <begin position="195"/>
        <end position="216"/>
    </location>
</feature>
<feature type="compositionally biased region" description="Basic and acidic residues" evidence="3">
    <location>
        <begin position="175"/>
        <end position="187"/>
    </location>
</feature>
<feature type="domain" description="Nuclear speckle splicing regulatory protein 1 N-terminal" evidence="4">
    <location>
        <begin position="102"/>
        <end position="218"/>
    </location>
</feature>
<dbReference type="GO" id="GO:0000381">
    <property type="term" value="P:regulation of alternative mRNA splicing, via spliceosome"/>
    <property type="evidence" value="ECO:0007669"/>
    <property type="project" value="InterPro"/>
</dbReference>
<feature type="compositionally biased region" description="Basic and acidic residues" evidence="3">
    <location>
        <begin position="363"/>
        <end position="393"/>
    </location>
</feature>
<feature type="compositionally biased region" description="Low complexity" evidence="3">
    <location>
        <begin position="63"/>
        <end position="72"/>
    </location>
</feature>
<feature type="compositionally biased region" description="Basic and acidic residues" evidence="3">
    <location>
        <begin position="312"/>
        <end position="327"/>
    </location>
</feature>
<feature type="compositionally biased region" description="Basic and acidic residues" evidence="3">
    <location>
        <begin position="345"/>
        <end position="354"/>
    </location>
</feature>
<feature type="region of interest" description="Disordered" evidence="3">
    <location>
        <begin position="175"/>
        <end position="407"/>
    </location>
</feature>
<evidence type="ECO:0000313" key="5">
    <source>
        <dbReference type="EMBL" id="RMZ07031.1"/>
    </source>
</evidence>
<accession>A0A3M7H0V1</accession>
<feature type="compositionally biased region" description="Basic and acidic residues" evidence="3">
    <location>
        <begin position="86"/>
        <end position="95"/>
    </location>
</feature>
<sequence>MRPSNSHPTMSLKYGLNVKKPAGPPAPRRPVFDDDEDEDNQPSVQQDAGEEITTFGGGGGSGRSAAASNRPKGPGRDAPPPPRKMKALEESREDLSSAAASRHHMKKAEELDPSIFDYDSFHDAKTTVSDAKKEAAKQDAIERKPKYINNLLDAASRRKQDQMVAREKLLQKEREAEGDEFADKEKFVTGAYKQQQEEARRLEEEDKKKQEEDEKRKRAMGGGMQSFYRSMMDQTDQQHKEAMEAAEKIGKDGPGNGSAENAEKIEQAKSDADLAAELKSKGVNVHLNEEGQVTDKRELLTAGLNVAPSGKSGDKRGAEHLRADRQRSQQSAYQRRDAGGSQQAQRERQSRMMEEQLAAQAKRAREEEEEERARLEKAAKSQKTEKDVGDAKARYLARKAAKERGEG</sequence>
<dbReference type="PANTHER" id="PTHR47845:SF1">
    <property type="entry name" value="NUCLEAR SPECKLE SPLICING REGULATORY PROTEIN 1 HOMOLOG"/>
    <property type="match status" value="1"/>
</dbReference>
<feature type="compositionally biased region" description="Basic and acidic residues" evidence="3">
    <location>
        <begin position="287"/>
        <end position="299"/>
    </location>
</feature>
<feature type="compositionally biased region" description="Basic and acidic residues" evidence="3">
    <location>
        <begin position="261"/>
        <end position="280"/>
    </location>
</feature>
<evidence type="ECO:0000256" key="2">
    <source>
        <dbReference type="ARBA" id="ARBA00023054"/>
    </source>
</evidence>
<protein>
    <recommendedName>
        <fullName evidence="4">Nuclear speckle splicing regulatory protein 1 N-terminal domain-containing protein</fullName>
    </recommendedName>
</protein>
<dbReference type="AlphaFoldDB" id="A0A3M7H0V1"/>